<evidence type="ECO:0000313" key="1">
    <source>
        <dbReference type="EMBL" id="KAH6617472.1"/>
    </source>
</evidence>
<dbReference type="EMBL" id="JAGIZQ010000007">
    <property type="protein sequence ID" value="KAH6617472.1"/>
    <property type="molecule type" value="Genomic_DNA"/>
</dbReference>
<keyword evidence="2" id="KW-1185">Reference proteome</keyword>
<gene>
    <name evidence="1" type="ORF">F5144DRAFT_393250</name>
</gene>
<reference evidence="1 2" key="1">
    <citation type="journal article" date="2021" name="Nat. Commun.">
        <title>Genetic determinants of endophytism in the Arabidopsis root mycobiome.</title>
        <authorList>
            <person name="Mesny F."/>
            <person name="Miyauchi S."/>
            <person name="Thiergart T."/>
            <person name="Pickel B."/>
            <person name="Atanasova L."/>
            <person name="Karlsson M."/>
            <person name="Huettel B."/>
            <person name="Barry K.W."/>
            <person name="Haridas S."/>
            <person name="Chen C."/>
            <person name="Bauer D."/>
            <person name="Andreopoulos W."/>
            <person name="Pangilinan J."/>
            <person name="LaButti K."/>
            <person name="Riley R."/>
            <person name="Lipzen A."/>
            <person name="Clum A."/>
            <person name="Drula E."/>
            <person name="Henrissat B."/>
            <person name="Kohler A."/>
            <person name="Grigoriev I.V."/>
            <person name="Martin F.M."/>
            <person name="Hacquard S."/>
        </authorList>
    </citation>
    <scope>NUCLEOTIDE SEQUENCE [LARGE SCALE GENOMIC DNA]</scope>
    <source>
        <strain evidence="1 2">MPI-SDFR-AT-0079</strain>
    </source>
</reference>
<proteinExistence type="predicted"/>
<comment type="caution">
    <text evidence="1">The sequence shown here is derived from an EMBL/GenBank/DDBJ whole genome shotgun (WGS) entry which is preliminary data.</text>
</comment>
<protein>
    <submittedName>
        <fullName evidence="1">RlpA-like double-psi beta-barrel-protein domain-containing protein-containing protein</fullName>
    </submittedName>
</protein>
<organism evidence="1 2">
    <name type="scientific">Chaetomium tenue</name>
    <dbReference type="NCBI Taxonomy" id="1854479"/>
    <lineage>
        <taxon>Eukaryota</taxon>
        <taxon>Fungi</taxon>
        <taxon>Dikarya</taxon>
        <taxon>Ascomycota</taxon>
        <taxon>Pezizomycotina</taxon>
        <taxon>Sordariomycetes</taxon>
        <taxon>Sordariomycetidae</taxon>
        <taxon>Sordariales</taxon>
        <taxon>Chaetomiaceae</taxon>
        <taxon>Chaetomium</taxon>
    </lineage>
</organism>
<name>A0ACB7NXM6_9PEZI</name>
<sequence>MRSTPILRTALAAALPLVAYAADGKSTRYWDCCKPSCSWPGKALVNQPVYACSASFQRITDPNAKSGCDGGSAFSCADQTPWALNDDFAYGFAATSLAGGSEASWCCSCYELTFTSGPVAGKKMVVQSTSTGGDLGSNHFDLNIPGGGVGIFDGCSPQFGGLGGQRYGGVSSRSECDAFPEALKPGCYWRFDWFKNADNPNFTFRQVQCPAELVARTGCRRNDDSSFPAIAAPSGGGSKPTTPALPKPSSSSSPVAVPKSTSIPGSAPKPTSTPGSAPEPATPTSAVPSVKTSASASPSKSSSPISCVTEKYGQCGGNGFTGCKTCTCGTTCKKQNDWYSQCL</sequence>
<dbReference type="Proteomes" id="UP000724584">
    <property type="component" value="Unassembled WGS sequence"/>
</dbReference>
<evidence type="ECO:0000313" key="2">
    <source>
        <dbReference type="Proteomes" id="UP000724584"/>
    </source>
</evidence>
<accession>A0ACB7NXM6</accession>